<keyword evidence="6" id="KW-1185">Reference proteome</keyword>
<proteinExistence type="predicted"/>
<dbReference type="Gene3D" id="1.10.10.10">
    <property type="entry name" value="Winged helix-like DNA-binding domain superfamily/Winged helix DNA-binding domain"/>
    <property type="match status" value="1"/>
</dbReference>
<evidence type="ECO:0000313" key="5">
    <source>
        <dbReference type="EMBL" id="KIK57740.1"/>
    </source>
</evidence>
<name>A0A0D0B397_9AGAR</name>
<keyword evidence="2" id="KW-0238">DNA-binding</keyword>
<dbReference type="AlphaFoldDB" id="A0A0D0B397"/>
<feature type="compositionally biased region" description="Polar residues" evidence="4">
    <location>
        <begin position="229"/>
        <end position="241"/>
    </location>
</feature>
<feature type="region of interest" description="Disordered" evidence="4">
    <location>
        <begin position="211"/>
        <end position="266"/>
    </location>
</feature>
<sequence>MSSDTDSTENSGDDIRSRLLASGAKYSVRHVSIAQLLKAVLLYEGALFQIEGREFKKIIIVANVIDKKETDTQIAYRLDDGTGKIWARIWQDPHSLRVDPLKDKPIPGPSGCVFELFQAENDQSTLVSELHYVRATGELSEYKTASSRSRSLILYGDGAIEYIQGSNEVDHHFLQIIKETHIFRVGPPPIGLISSTPSAISNSLQRLELQSDLQPVSDPDPAEEEEFNRTGNAVDSESVFDTPTKVRNTRALEPPSPTPRPKRQKRVALEENAEAGSSRLPAQSSFTTTDSKPEDLVLLVIGEGLNALRQDQPDSVYEGVARKLIVYQVRKLSRISSHQVNEAIAQLLDSGMICETVDRDHFDLVD</sequence>
<dbReference type="InterPro" id="IPR036388">
    <property type="entry name" value="WH-like_DNA-bd_sf"/>
</dbReference>
<accession>A0A0D0B397</accession>
<dbReference type="EMBL" id="KN834789">
    <property type="protein sequence ID" value="KIK57740.1"/>
    <property type="molecule type" value="Genomic_DNA"/>
</dbReference>
<dbReference type="InterPro" id="IPR040260">
    <property type="entry name" value="RFA2-like"/>
</dbReference>
<evidence type="ECO:0000256" key="3">
    <source>
        <dbReference type="ARBA" id="ARBA00023242"/>
    </source>
</evidence>
<dbReference type="GO" id="GO:0000781">
    <property type="term" value="C:chromosome, telomeric region"/>
    <property type="evidence" value="ECO:0007669"/>
    <property type="project" value="TreeGrafter"/>
</dbReference>
<dbReference type="GO" id="GO:0006260">
    <property type="term" value="P:DNA replication"/>
    <property type="evidence" value="ECO:0007669"/>
    <property type="project" value="TreeGrafter"/>
</dbReference>
<protein>
    <recommendedName>
        <fullName evidence="7">Replication protein A C-terminal domain-containing protein</fullName>
    </recommendedName>
</protein>
<dbReference type="SUPFAM" id="SSF50249">
    <property type="entry name" value="Nucleic acid-binding proteins"/>
    <property type="match status" value="1"/>
</dbReference>
<evidence type="ECO:0000313" key="6">
    <source>
        <dbReference type="Proteomes" id="UP000053593"/>
    </source>
</evidence>
<dbReference type="GO" id="GO:0005662">
    <property type="term" value="C:DNA replication factor A complex"/>
    <property type="evidence" value="ECO:0007669"/>
    <property type="project" value="TreeGrafter"/>
</dbReference>
<organism evidence="5 6">
    <name type="scientific">Collybiopsis luxurians FD-317 M1</name>
    <dbReference type="NCBI Taxonomy" id="944289"/>
    <lineage>
        <taxon>Eukaryota</taxon>
        <taxon>Fungi</taxon>
        <taxon>Dikarya</taxon>
        <taxon>Basidiomycota</taxon>
        <taxon>Agaricomycotina</taxon>
        <taxon>Agaricomycetes</taxon>
        <taxon>Agaricomycetidae</taxon>
        <taxon>Agaricales</taxon>
        <taxon>Marasmiineae</taxon>
        <taxon>Omphalotaceae</taxon>
        <taxon>Collybiopsis</taxon>
        <taxon>Collybiopsis luxurians</taxon>
    </lineage>
</organism>
<dbReference type="GO" id="GO:0003697">
    <property type="term" value="F:single-stranded DNA binding"/>
    <property type="evidence" value="ECO:0007669"/>
    <property type="project" value="TreeGrafter"/>
</dbReference>
<keyword evidence="3" id="KW-0539">Nucleus</keyword>
<dbReference type="GO" id="GO:0006289">
    <property type="term" value="P:nucleotide-excision repair"/>
    <property type="evidence" value="ECO:0007669"/>
    <property type="project" value="TreeGrafter"/>
</dbReference>
<dbReference type="Proteomes" id="UP000053593">
    <property type="component" value="Unassembled WGS sequence"/>
</dbReference>
<dbReference type="InterPro" id="IPR012340">
    <property type="entry name" value="NA-bd_OB-fold"/>
</dbReference>
<dbReference type="Gene3D" id="2.40.50.140">
    <property type="entry name" value="Nucleic acid-binding proteins"/>
    <property type="match status" value="1"/>
</dbReference>
<comment type="subcellular location">
    <subcellularLocation>
        <location evidence="1">Nucleus</location>
    </subcellularLocation>
</comment>
<evidence type="ECO:0000256" key="4">
    <source>
        <dbReference type="SAM" id="MobiDB-lite"/>
    </source>
</evidence>
<evidence type="ECO:0008006" key="7">
    <source>
        <dbReference type="Google" id="ProtNLM"/>
    </source>
</evidence>
<dbReference type="GO" id="GO:0000724">
    <property type="term" value="P:double-strand break repair via homologous recombination"/>
    <property type="evidence" value="ECO:0007669"/>
    <property type="project" value="TreeGrafter"/>
</dbReference>
<dbReference type="PANTHER" id="PTHR13989">
    <property type="entry name" value="REPLICATION PROTEIN A-RELATED"/>
    <property type="match status" value="1"/>
</dbReference>
<dbReference type="OrthoDB" id="2900838at2759"/>
<dbReference type="PANTHER" id="PTHR13989:SF16">
    <property type="entry name" value="REPLICATION PROTEIN A2"/>
    <property type="match status" value="1"/>
</dbReference>
<reference evidence="5 6" key="1">
    <citation type="submission" date="2014-04" db="EMBL/GenBank/DDBJ databases">
        <title>Evolutionary Origins and Diversification of the Mycorrhizal Mutualists.</title>
        <authorList>
            <consortium name="DOE Joint Genome Institute"/>
            <consortium name="Mycorrhizal Genomics Consortium"/>
            <person name="Kohler A."/>
            <person name="Kuo A."/>
            <person name="Nagy L.G."/>
            <person name="Floudas D."/>
            <person name="Copeland A."/>
            <person name="Barry K.W."/>
            <person name="Cichocki N."/>
            <person name="Veneault-Fourrey C."/>
            <person name="LaButti K."/>
            <person name="Lindquist E.A."/>
            <person name="Lipzen A."/>
            <person name="Lundell T."/>
            <person name="Morin E."/>
            <person name="Murat C."/>
            <person name="Riley R."/>
            <person name="Ohm R."/>
            <person name="Sun H."/>
            <person name="Tunlid A."/>
            <person name="Henrissat B."/>
            <person name="Grigoriev I.V."/>
            <person name="Hibbett D.S."/>
            <person name="Martin F."/>
        </authorList>
    </citation>
    <scope>NUCLEOTIDE SEQUENCE [LARGE SCALE GENOMIC DNA]</scope>
    <source>
        <strain evidence="5 6">FD-317 M1</strain>
    </source>
</reference>
<gene>
    <name evidence="5" type="ORF">GYMLUDRAFT_45909</name>
</gene>
<dbReference type="GO" id="GO:0035861">
    <property type="term" value="C:site of double-strand break"/>
    <property type="evidence" value="ECO:0007669"/>
    <property type="project" value="TreeGrafter"/>
</dbReference>
<dbReference type="HOGENOM" id="CLU_756611_0_0_1"/>
<evidence type="ECO:0000256" key="1">
    <source>
        <dbReference type="ARBA" id="ARBA00004123"/>
    </source>
</evidence>
<evidence type="ECO:0000256" key="2">
    <source>
        <dbReference type="ARBA" id="ARBA00023125"/>
    </source>
</evidence>